<evidence type="ECO:0000313" key="1">
    <source>
        <dbReference type="EMBL" id="ADN36693.1"/>
    </source>
</evidence>
<dbReference type="RefSeq" id="WP_013329870.1">
    <property type="nucleotide sequence ID" value="NC_014507.1"/>
</dbReference>
<dbReference type="STRING" id="679926.Mpet_1942"/>
<protein>
    <submittedName>
        <fullName evidence="1">Uncharacterized protein</fullName>
    </submittedName>
</protein>
<keyword evidence="2" id="KW-1185">Reference proteome</keyword>
<evidence type="ECO:0000313" key="2">
    <source>
        <dbReference type="Proteomes" id="UP000006565"/>
    </source>
</evidence>
<gene>
    <name evidence="1" type="ordered locus">Mpet_1942</name>
</gene>
<name>E1RJ23_METP4</name>
<proteinExistence type="predicted"/>
<dbReference type="AlphaFoldDB" id="E1RJ23"/>
<dbReference type="GeneID" id="9744419"/>
<dbReference type="Proteomes" id="UP000006565">
    <property type="component" value="Chromosome"/>
</dbReference>
<accession>E1RJ23</accession>
<reference evidence="1 2" key="1">
    <citation type="journal article" date="2010" name="Stand. Genomic Sci.">
        <title>Complete genome sequence of Methanoplanus petrolearius type strain (SEBR 4847).</title>
        <authorList>
            <person name="Brambilla E."/>
            <person name="Djao O.D."/>
            <person name="Daligault H."/>
            <person name="Lapidus A."/>
            <person name="Lucas S."/>
            <person name="Hammon N."/>
            <person name="Nolan M."/>
            <person name="Tice H."/>
            <person name="Cheng J.F."/>
            <person name="Han C."/>
            <person name="Tapia R."/>
            <person name="Goodwin L."/>
            <person name="Pitluck S."/>
            <person name="Liolios K."/>
            <person name="Ivanova N."/>
            <person name="Mavromatis K."/>
            <person name="Mikhailova N."/>
            <person name="Pati A."/>
            <person name="Chen A."/>
            <person name="Palaniappan K."/>
            <person name="Land M."/>
            <person name="Hauser L."/>
            <person name="Chang Y.J."/>
            <person name="Jeffries C.D."/>
            <person name="Rohde M."/>
            <person name="Spring S."/>
            <person name="Sikorski J."/>
            <person name="Goker M."/>
            <person name="Woyke T."/>
            <person name="Bristow J."/>
            <person name="Eisen J.A."/>
            <person name="Markowitz V."/>
            <person name="Hugenholtz P."/>
            <person name="Kyrpides N.C."/>
            <person name="Klenk H.P."/>
        </authorList>
    </citation>
    <scope>NUCLEOTIDE SEQUENCE [LARGE SCALE GENOMIC DNA]</scope>
    <source>
        <strain evidence="2">DSM 11571 / OCM 486 / SEBR 4847</strain>
    </source>
</reference>
<dbReference type="KEGG" id="mpi:Mpet_1942"/>
<dbReference type="HOGENOM" id="CLU_473003_0_0_2"/>
<organism evidence="1 2">
    <name type="scientific">Methanolacinia petrolearia (strain DSM 11571 / OCM 486 / SEBR 4847)</name>
    <name type="common">Methanoplanus petrolearius</name>
    <dbReference type="NCBI Taxonomy" id="679926"/>
    <lineage>
        <taxon>Archaea</taxon>
        <taxon>Methanobacteriati</taxon>
        <taxon>Methanobacteriota</taxon>
        <taxon>Stenosarchaea group</taxon>
        <taxon>Methanomicrobia</taxon>
        <taxon>Methanomicrobiales</taxon>
        <taxon>Methanomicrobiaceae</taxon>
        <taxon>Methanolacinia</taxon>
    </lineage>
</organism>
<sequence length="576" mass="65004">MCGPVVYPPVITSMEPEEDCILDTLESFFARQFEIFVDEASIIRVFFDGAVAFVTEQLVTHFSWLFNSDVVDPDPDDPTPHEIRIVAENDNGSTERVVSEVITQNPITVPPHIISKSPEQDSISDVLGGSNIRTFDVTIDHPATIIFTIDGQEKRRFRAVESATWECNFFSYSGGMHTVVVSAVNSIGSDSFTWSWEIFENLVVNKINPLTDSLVSSRMNNDPPVITVQANLPALLELKVDDDTVDTKEAIQGDTNVTFEQSPDFIAYMKDASHLGEHTVSIIAKSDGVTSDPVTWQWTLIIGIDQAAIEFEARYYDDLQSKKYVILGYEFEARMNDLPFHDESSFSDEGDYKLLIPSHAYLYEDHDQKKGAIFFQRDFSEDSIHKFIASTAYMWDSDGGSRCNEPEDPPDPCWIDPDGIAQYGCMKLTCDLVHTMRLDLRDRSVLKACATDDQGVWRCIRKLPVTSGELIVNIDFQSEIQWTYDENGELPFPLADMSGNEIVLTRVRAIGPGEIEDYYRPNICLKLRYSSDDNPLEPNSRNPQQGQFGARIQWTRREVPGSPGEEEFVLNFGIIQ</sequence>
<dbReference type="EMBL" id="CP002117">
    <property type="protein sequence ID" value="ADN36693.1"/>
    <property type="molecule type" value="Genomic_DNA"/>
</dbReference>
<dbReference type="eggNOG" id="arCOG03439">
    <property type="taxonomic scope" value="Archaea"/>
</dbReference>